<keyword evidence="3" id="KW-0812">Transmembrane</keyword>
<comment type="caution">
    <text evidence="1">Lacks conserved residue(s) required for the propagation of feature annotation.</text>
</comment>
<keyword evidence="6" id="KW-1185">Reference proteome</keyword>
<feature type="compositionally biased region" description="Gly residues" evidence="2">
    <location>
        <begin position="1"/>
        <end position="11"/>
    </location>
</feature>
<sequence>MHTGPGFGPGSIGEDPQRKGSVRRAREMMQSGRRPPEIIIPDPNSFPEVPSLNLPSPSSSHVTQWPLPDDSPLQTHGRRFVPKGPPPQRPPRPDAPSPSVYSERSAPGAAPSPLHIRRPFPSFSQPLQYQQPPRRIIEDPPPYYSPSSPPGLTPRVSVTTEELFRQSAASSVGSMPSIPDFPFPIQHGATQNYPLRKVAGLAPPSVNGQSSNRRSSVSPIPEELSESPTLLKGSYASSRVIPSWGSAPAESEIFGAYLDVDSDDSQEPRRSIHEDNSALVRQASVGTRGKPSLRTISKPNVLSPEPPPEERAMNTRAAMAGSVLPAHVVSQAPSGQTQETQGPRYSFDTSSAESCEHDFEKAPIFLDTRQSHPIFNTPAYGNDLGGLPRAAPTMSDRRPGGRRPPRLDMNAVRDAEARGSLTSLPDLIRRATKLATNLEHGRTASRNDLLNGGKDPKGPFGHRPRNSGSLHDIISSFPPPRPRSTQGHSSWPIFFRRSTLQNIVSNESNNAHGEKPERRQRRCCGMPLWLFIVVCVVIIIIIAAAVLIPIFLIVVPRENASDLSTCEKTTPCKNGGVSVSSGDICSCVCTNGYTGSQCATAGDAGCITTQINHGSTSEQATMGSELPRLFEDSQNNFSIPLDSVTIMALFSQNNVSCTSENALVSFKGVSSSNKRRFFPIALPAEQSTLDQATSTSTLEAPAQTLAARGSMGIENGIVFDNSETTSVPTAAATTSATKTTQTSTSTFTPTPTSTSTAVSTKVLDFSRIVVLYIFEKTGSLDAALQAEGIVQTYLTGSYSSSNSGEYTLNLSRSGVDGDFVLDFNKFTITMSNGTAVGGN</sequence>
<organism evidence="5 6">
    <name type="scientific">Aspergillus wentii DTO 134E9</name>
    <dbReference type="NCBI Taxonomy" id="1073089"/>
    <lineage>
        <taxon>Eukaryota</taxon>
        <taxon>Fungi</taxon>
        <taxon>Dikarya</taxon>
        <taxon>Ascomycota</taxon>
        <taxon>Pezizomycotina</taxon>
        <taxon>Eurotiomycetes</taxon>
        <taxon>Eurotiomycetidae</taxon>
        <taxon>Eurotiales</taxon>
        <taxon>Aspergillaceae</taxon>
        <taxon>Aspergillus</taxon>
        <taxon>Aspergillus subgen. Cremei</taxon>
    </lineage>
</organism>
<dbReference type="CDD" id="cd00054">
    <property type="entry name" value="EGF_CA"/>
    <property type="match status" value="1"/>
</dbReference>
<accession>A0A1L9RH77</accession>
<feature type="compositionally biased region" description="Low complexity" evidence="2">
    <location>
        <begin position="50"/>
        <end position="60"/>
    </location>
</feature>
<feature type="transmembrane region" description="Helical" evidence="3">
    <location>
        <begin position="528"/>
        <end position="555"/>
    </location>
</feature>
<feature type="compositionally biased region" description="Polar residues" evidence="2">
    <location>
        <begin position="331"/>
        <end position="350"/>
    </location>
</feature>
<feature type="disulfide bond" evidence="1">
    <location>
        <begin position="589"/>
        <end position="598"/>
    </location>
</feature>
<dbReference type="VEuPathDB" id="FungiDB:ASPWEDRAFT_564371"/>
<evidence type="ECO:0000313" key="6">
    <source>
        <dbReference type="Proteomes" id="UP000184383"/>
    </source>
</evidence>
<dbReference type="RefSeq" id="XP_040687869.1">
    <property type="nucleotide sequence ID" value="XM_040838287.1"/>
</dbReference>
<evidence type="ECO:0000259" key="4">
    <source>
        <dbReference type="PROSITE" id="PS50026"/>
    </source>
</evidence>
<dbReference type="PANTHER" id="PTHR17178:SF0">
    <property type="entry name" value="SERGLYCIN"/>
    <property type="match status" value="1"/>
</dbReference>
<proteinExistence type="predicted"/>
<dbReference type="GeneID" id="63754135"/>
<feature type="domain" description="EGF-like" evidence="4">
    <location>
        <begin position="562"/>
        <end position="599"/>
    </location>
</feature>
<dbReference type="OrthoDB" id="283575at2759"/>
<feature type="compositionally biased region" description="Basic and acidic residues" evidence="2">
    <location>
        <begin position="266"/>
        <end position="276"/>
    </location>
</feature>
<evidence type="ECO:0000256" key="3">
    <source>
        <dbReference type="SAM" id="Phobius"/>
    </source>
</evidence>
<keyword evidence="3" id="KW-0472">Membrane</keyword>
<feature type="compositionally biased region" description="Pro residues" evidence="2">
    <location>
        <begin position="139"/>
        <end position="152"/>
    </location>
</feature>
<dbReference type="PANTHER" id="PTHR17178">
    <property type="entry name" value="SECRETORY GRANULE PROTEOGLYCAN CORE PROTEIN"/>
    <property type="match status" value="1"/>
</dbReference>
<dbReference type="Proteomes" id="UP000184383">
    <property type="component" value="Unassembled WGS sequence"/>
</dbReference>
<feature type="region of interest" description="Disordered" evidence="2">
    <location>
        <begin position="438"/>
        <end position="489"/>
    </location>
</feature>
<dbReference type="PROSITE" id="PS01186">
    <property type="entry name" value="EGF_2"/>
    <property type="match status" value="1"/>
</dbReference>
<dbReference type="PROSITE" id="PS50026">
    <property type="entry name" value="EGF_3"/>
    <property type="match status" value="1"/>
</dbReference>
<feature type="compositionally biased region" description="Pro residues" evidence="2">
    <location>
        <begin position="83"/>
        <end position="96"/>
    </location>
</feature>
<feature type="compositionally biased region" description="Polar residues" evidence="2">
    <location>
        <begin position="206"/>
        <end position="218"/>
    </location>
</feature>
<evidence type="ECO:0000256" key="2">
    <source>
        <dbReference type="SAM" id="MobiDB-lite"/>
    </source>
</evidence>
<keyword evidence="3" id="KW-1133">Transmembrane helix</keyword>
<protein>
    <recommendedName>
        <fullName evidence="4">EGF-like domain-containing protein</fullName>
    </recommendedName>
</protein>
<feature type="region of interest" description="Disordered" evidence="2">
    <location>
        <begin position="197"/>
        <end position="232"/>
    </location>
</feature>
<gene>
    <name evidence="5" type="ORF">ASPWEDRAFT_564371</name>
</gene>
<dbReference type="EMBL" id="KV878213">
    <property type="protein sequence ID" value="OJJ34193.1"/>
    <property type="molecule type" value="Genomic_DNA"/>
</dbReference>
<keyword evidence="1" id="KW-0245">EGF-like domain</keyword>
<keyword evidence="1" id="KW-1015">Disulfide bond</keyword>
<dbReference type="AlphaFoldDB" id="A0A1L9RH77"/>
<feature type="region of interest" description="Disordered" evidence="2">
    <location>
        <begin position="330"/>
        <end position="350"/>
    </location>
</feature>
<dbReference type="InterPro" id="IPR000742">
    <property type="entry name" value="EGF"/>
</dbReference>
<feature type="compositionally biased region" description="Polar residues" evidence="2">
    <location>
        <begin position="122"/>
        <end position="131"/>
    </location>
</feature>
<evidence type="ECO:0000313" key="5">
    <source>
        <dbReference type="EMBL" id="OJJ34193.1"/>
    </source>
</evidence>
<dbReference type="PROSITE" id="PS00022">
    <property type="entry name" value="EGF_1"/>
    <property type="match status" value="1"/>
</dbReference>
<feature type="region of interest" description="Disordered" evidence="2">
    <location>
        <begin position="261"/>
        <end position="311"/>
    </location>
</feature>
<feature type="region of interest" description="Disordered" evidence="2">
    <location>
        <begin position="731"/>
        <end position="752"/>
    </location>
</feature>
<feature type="region of interest" description="Disordered" evidence="2">
    <location>
        <begin position="378"/>
        <end position="418"/>
    </location>
</feature>
<dbReference type="STRING" id="1073089.A0A1L9RH77"/>
<evidence type="ECO:0000256" key="1">
    <source>
        <dbReference type="PROSITE-ProRule" id="PRU00076"/>
    </source>
</evidence>
<reference evidence="6" key="1">
    <citation type="journal article" date="2017" name="Genome Biol.">
        <title>Comparative genomics reveals high biological diversity and specific adaptations in the industrially and medically important fungal genus Aspergillus.</title>
        <authorList>
            <person name="de Vries R.P."/>
            <person name="Riley R."/>
            <person name="Wiebenga A."/>
            <person name="Aguilar-Osorio G."/>
            <person name="Amillis S."/>
            <person name="Uchima C.A."/>
            <person name="Anderluh G."/>
            <person name="Asadollahi M."/>
            <person name="Askin M."/>
            <person name="Barry K."/>
            <person name="Battaglia E."/>
            <person name="Bayram O."/>
            <person name="Benocci T."/>
            <person name="Braus-Stromeyer S.A."/>
            <person name="Caldana C."/>
            <person name="Canovas D."/>
            <person name="Cerqueira G.C."/>
            <person name="Chen F."/>
            <person name="Chen W."/>
            <person name="Choi C."/>
            <person name="Clum A."/>
            <person name="Dos Santos R.A."/>
            <person name="Damasio A.R."/>
            <person name="Diallinas G."/>
            <person name="Emri T."/>
            <person name="Fekete E."/>
            <person name="Flipphi M."/>
            <person name="Freyberg S."/>
            <person name="Gallo A."/>
            <person name="Gournas C."/>
            <person name="Habgood R."/>
            <person name="Hainaut M."/>
            <person name="Harispe M.L."/>
            <person name="Henrissat B."/>
            <person name="Hilden K.S."/>
            <person name="Hope R."/>
            <person name="Hossain A."/>
            <person name="Karabika E."/>
            <person name="Karaffa L."/>
            <person name="Karanyi Z."/>
            <person name="Krasevec N."/>
            <person name="Kuo A."/>
            <person name="Kusch H."/>
            <person name="LaButti K."/>
            <person name="Lagendijk E.L."/>
            <person name="Lapidus A."/>
            <person name="Levasseur A."/>
            <person name="Lindquist E."/>
            <person name="Lipzen A."/>
            <person name="Logrieco A.F."/>
            <person name="MacCabe A."/>
            <person name="Maekelae M.R."/>
            <person name="Malavazi I."/>
            <person name="Melin P."/>
            <person name="Meyer V."/>
            <person name="Mielnichuk N."/>
            <person name="Miskei M."/>
            <person name="Molnar A.P."/>
            <person name="Mule G."/>
            <person name="Ngan C.Y."/>
            <person name="Orejas M."/>
            <person name="Orosz E."/>
            <person name="Ouedraogo J.P."/>
            <person name="Overkamp K.M."/>
            <person name="Park H.-S."/>
            <person name="Perrone G."/>
            <person name="Piumi F."/>
            <person name="Punt P.J."/>
            <person name="Ram A.F."/>
            <person name="Ramon A."/>
            <person name="Rauscher S."/>
            <person name="Record E."/>
            <person name="Riano-Pachon D.M."/>
            <person name="Robert V."/>
            <person name="Roehrig J."/>
            <person name="Ruller R."/>
            <person name="Salamov A."/>
            <person name="Salih N.S."/>
            <person name="Samson R.A."/>
            <person name="Sandor E."/>
            <person name="Sanguinetti M."/>
            <person name="Schuetze T."/>
            <person name="Sepcic K."/>
            <person name="Shelest E."/>
            <person name="Sherlock G."/>
            <person name="Sophianopoulou V."/>
            <person name="Squina F.M."/>
            <person name="Sun H."/>
            <person name="Susca A."/>
            <person name="Todd R.B."/>
            <person name="Tsang A."/>
            <person name="Unkles S.E."/>
            <person name="van de Wiele N."/>
            <person name="van Rossen-Uffink D."/>
            <person name="Oliveira J.V."/>
            <person name="Vesth T.C."/>
            <person name="Visser J."/>
            <person name="Yu J.-H."/>
            <person name="Zhou M."/>
            <person name="Andersen M.R."/>
            <person name="Archer D.B."/>
            <person name="Baker S.E."/>
            <person name="Benoit I."/>
            <person name="Brakhage A.A."/>
            <person name="Braus G.H."/>
            <person name="Fischer R."/>
            <person name="Frisvad J.C."/>
            <person name="Goldman G.H."/>
            <person name="Houbraken J."/>
            <person name="Oakley B."/>
            <person name="Pocsi I."/>
            <person name="Scazzocchio C."/>
            <person name="Seiboth B."/>
            <person name="vanKuyk P.A."/>
            <person name="Wortman J."/>
            <person name="Dyer P.S."/>
            <person name="Grigoriev I.V."/>
        </authorList>
    </citation>
    <scope>NUCLEOTIDE SEQUENCE [LARGE SCALE GENOMIC DNA]</scope>
    <source>
        <strain evidence="6">DTO 134E9</strain>
    </source>
</reference>
<name>A0A1L9RH77_ASPWE</name>
<feature type="region of interest" description="Disordered" evidence="2">
    <location>
        <begin position="1"/>
        <end position="155"/>
    </location>
</feature>